<dbReference type="InterPro" id="IPR002905">
    <property type="entry name" value="Trm1"/>
</dbReference>
<dbReference type="PROSITE" id="PS51626">
    <property type="entry name" value="SAM_MT_TRM1"/>
    <property type="match status" value="1"/>
</dbReference>
<evidence type="ECO:0000313" key="11">
    <source>
        <dbReference type="EMBL" id="VAH89302.1"/>
    </source>
</evidence>
<evidence type="ECO:0000256" key="4">
    <source>
        <dbReference type="ARBA" id="ARBA00022691"/>
    </source>
</evidence>
<dbReference type="PANTHER" id="PTHR10631:SF3">
    <property type="entry name" value="TRNA (GUANINE(26)-N(2))-DIMETHYLTRANSFERASE"/>
    <property type="match status" value="1"/>
</dbReference>
<keyword evidence="4 9" id="KW-0949">S-adenosyl-L-methionine</keyword>
<evidence type="ECO:0000256" key="2">
    <source>
        <dbReference type="ARBA" id="ARBA00022603"/>
    </source>
</evidence>
<dbReference type="SUPFAM" id="SSF53335">
    <property type="entry name" value="S-adenosyl-L-methionine-dependent methyltransferases"/>
    <property type="match status" value="1"/>
</dbReference>
<evidence type="ECO:0000256" key="7">
    <source>
        <dbReference type="ARBA" id="ARBA00039099"/>
    </source>
</evidence>
<feature type="region of interest" description="Disordered" evidence="10">
    <location>
        <begin position="150"/>
        <end position="194"/>
    </location>
</feature>
<dbReference type="AlphaFoldDB" id="A0A9R0VXS2"/>
<protein>
    <recommendedName>
        <fullName evidence="7">tRNA (guanine(26)-N(2))-dimethyltransferase</fullName>
        <ecNumber evidence="7">2.1.1.216</ecNumber>
    </recommendedName>
</protein>
<dbReference type="InterPro" id="IPR029063">
    <property type="entry name" value="SAM-dependent_MTases_sf"/>
</dbReference>
<dbReference type="GO" id="GO:0000049">
    <property type="term" value="F:tRNA binding"/>
    <property type="evidence" value="ECO:0007669"/>
    <property type="project" value="UniProtKB-UniRule"/>
</dbReference>
<evidence type="ECO:0000256" key="10">
    <source>
        <dbReference type="SAM" id="MobiDB-lite"/>
    </source>
</evidence>
<evidence type="ECO:0000313" key="12">
    <source>
        <dbReference type="Proteomes" id="UP000324705"/>
    </source>
</evidence>
<name>A0A9R0VXS2_TRITD</name>
<dbReference type="EMBL" id="LT934117">
    <property type="protein sequence ID" value="VAH89302.1"/>
    <property type="molecule type" value="Genomic_DNA"/>
</dbReference>
<dbReference type="FunFam" id="3.30.56.70:FF:000001">
    <property type="entry name" value="tRNA (guanine(26)-N(2))-dimethyltransferase"/>
    <property type="match status" value="1"/>
</dbReference>
<keyword evidence="6 9" id="KW-0694">RNA-binding</keyword>
<feature type="compositionally biased region" description="Basic and acidic residues" evidence="10">
    <location>
        <begin position="178"/>
        <end position="187"/>
    </location>
</feature>
<dbReference type="GO" id="GO:0160104">
    <property type="term" value="F:tRNA (guanine(26)-N2)-dimethyltransferase activity"/>
    <property type="evidence" value="ECO:0007669"/>
    <property type="project" value="UniProtKB-EC"/>
</dbReference>
<comment type="similarity">
    <text evidence="9">Belongs to the class I-like SAM-binding methyltransferase superfamily. Trm1 family.</text>
</comment>
<gene>
    <name evidence="11" type="ORF">TRITD_4Av1G043400</name>
</gene>
<evidence type="ECO:0000256" key="5">
    <source>
        <dbReference type="ARBA" id="ARBA00022694"/>
    </source>
</evidence>
<dbReference type="GO" id="GO:0005634">
    <property type="term" value="C:nucleus"/>
    <property type="evidence" value="ECO:0007669"/>
    <property type="project" value="TreeGrafter"/>
</dbReference>
<dbReference type="Gene3D" id="3.30.56.70">
    <property type="entry name" value="N2,N2-dimethylguanosine tRNA methyltransferase, C-terminal domain"/>
    <property type="match status" value="1"/>
</dbReference>
<evidence type="ECO:0000256" key="3">
    <source>
        <dbReference type="ARBA" id="ARBA00022679"/>
    </source>
</evidence>
<dbReference type="PANTHER" id="PTHR10631">
    <property type="entry name" value="N 2 ,N 2 -DIMETHYLGUANOSINE TRNA METHYLTRANSFERASE"/>
    <property type="match status" value="1"/>
</dbReference>
<evidence type="ECO:0000256" key="8">
    <source>
        <dbReference type="ARBA" id="ARBA00051897"/>
    </source>
</evidence>
<sequence length="194" mass="21102">MQELHDIPLFFSLHNISGTVKCTSPSAVMFRSAVINAGYQISSSHCNPLGLKSDAPWDVIWDIMRCWVKNHPIKEQPRDSPGTAILSKSPQLEANFSRAVAALSKAQVKKVNRFLPNPESHWGPKVRAGRRITSKHISLLGAEALHGAMSHQDGNGAVTDEPASDTGATVTNEEENEPSNKRQKTGDGEQASEP</sequence>
<keyword evidence="5 9" id="KW-0819">tRNA processing</keyword>
<evidence type="ECO:0000256" key="6">
    <source>
        <dbReference type="ARBA" id="ARBA00022884"/>
    </source>
</evidence>
<dbReference type="InterPro" id="IPR042296">
    <property type="entry name" value="tRNA_met_Trm1_C"/>
</dbReference>
<accession>A0A9R0VXS2</accession>
<proteinExistence type="inferred from homology"/>
<dbReference type="GO" id="GO:0002940">
    <property type="term" value="P:tRNA N2-guanine methylation"/>
    <property type="evidence" value="ECO:0007669"/>
    <property type="project" value="TreeGrafter"/>
</dbReference>
<keyword evidence="12" id="KW-1185">Reference proteome</keyword>
<dbReference type="EC" id="2.1.1.216" evidence="7"/>
<dbReference type="Proteomes" id="UP000324705">
    <property type="component" value="Chromosome 4A"/>
</dbReference>
<dbReference type="Gramene" id="TRITD4Av1G043400.5">
    <property type="protein sequence ID" value="TRITD4Av1G043400.5"/>
    <property type="gene ID" value="TRITD4Av1G043400"/>
</dbReference>
<evidence type="ECO:0000256" key="1">
    <source>
        <dbReference type="ARBA" id="ARBA00022555"/>
    </source>
</evidence>
<keyword evidence="3 9" id="KW-0808">Transferase</keyword>
<keyword evidence="2 9" id="KW-0489">Methyltransferase</keyword>
<comment type="catalytic activity">
    <reaction evidence="8">
        <text>guanosine(26) in tRNA + 2 S-adenosyl-L-methionine = N(2)-dimethylguanosine(26) in tRNA + 2 S-adenosyl-L-homocysteine + 2 H(+)</text>
        <dbReference type="Rhea" id="RHEA:43140"/>
        <dbReference type="Rhea" id="RHEA-COMP:10359"/>
        <dbReference type="Rhea" id="RHEA-COMP:10360"/>
        <dbReference type="ChEBI" id="CHEBI:15378"/>
        <dbReference type="ChEBI" id="CHEBI:57856"/>
        <dbReference type="ChEBI" id="CHEBI:59789"/>
        <dbReference type="ChEBI" id="CHEBI:74269"/>
        <dbReference type="ChEBI" id="CHEBI:74513"/>
        <dbReference type="EC" id="2.1.1.216"/>
    </reaction>
</comment>
<reference evidence="11 12" key="1">
    <citation type="submission" date="2017-09" db="EMBL/GenBank/DDBJ databases">
        <authorList>
            <consortium name="International Durum Wheat Genome Sequencing Consortium (IDWGSC)"/>
            <person name="Milanesi L."/>
        </authorList>
    </citation>
    <scope>NUCLEOTIDE SEQUENCE [LARGE SCALE GENOMIC DNA]</scope>
    <source>
        <strain evidence="12">cv. Svevo</strain>
    </source>
</reference>
<organism evidence="11 12">
    <name type="scientific">Triticum turgidum subsp. durum</name>
    <name type="common">Durum wheat</name>
    <name type="synonym">Triticum durum</name>
    <dbReference type="NCBI Taxonomy" id="4567"/>
    <lineage>
        <taxon>Eukaryota</taxon>
        <taxon>Viridiplantae</taxon>
        <taxon>Streptophyta</taxon>
        <taxon>Embryophyta</taxon>
        <taxon>Tracheophyta</taxon>
        <taxon>Spermatophyta</taxon>
        <taxon>Magnoliopsida</taxon>
        <taxon>Liliopsida</taxon>
        <taxon>Poales</taxon>
        <taxon>Poaceae</taxon>
        <taxon>BOP clade</taxon>
        <taxon>Pooideae</taxon>
        <taxon>Triticodae</taxon>
        <taxon>Triticeae</taxon>
        <taxon>Triticinae</taxon>
        <taxon>Triticum</taxon>
    </lineage>
</organism>
<evidence type="ECO:0000256" key="9">
    <source>
        <dbReference type="PROSITE-ProRule" id="PRU00958"/>
    </source>
</evidence>
<keyword evidence="1 9" id="KW-0820">tRNA-binding</keyword>
<dbReference type="Pfam" id="PF02005">
    <property type="entry name" value="TRM"/>
    <property type="match status" value="1"/>
</dbReference>